<dbReference type="AlphaFoldDB" id="A0A1G5SGM5"/>
<dbReference type="Proteomes" id="UP000198729">
    <property type="component" value="Unassembled WGS sequence"/>
</dbReference>
<reference evidence="1 2" key="1">
    <citation type="submission" date="2016-10" db="EMBL/GenBank/DDBJ databases">
        <authorList>
            <person name="de Groot N.N."/>
        </authorList>
    </citation>
    <scope>NUCLEOTIDE SEQUENCE [LARGE SCALE GENOMIC DNA]</scope>
    <source>
        <strain evidence="1">1</strain>
    </source>
</reference>
<protein>
    <submittedName>
        <fullName evidence="1">Uncharacterized protein</fullName>
    </submittedName>
</protein>
<organism evidence="1 2">
    <name type="scientific">Nitrosomonas mobilis</name>
    <dbReference type="NCBI Taxonomy" id="51642"/>
    <lineage>
        <taxon>Bacteria</taxon>
        <taxon>Pseudomonadati</taxon>
        <taxon>Pseudomonadota</taxon>
        <taxon>Betaproteobacteria</taxon>
        <taxon>Nitrosomonadales</taxon>
        <taxon>Nitrosomonadaceae</taxon>
        <taxon>Nitrosomonas</taxon>
    </lineage>
</organism>
<dbReference type="EMBL" id="FMWO01000057">
    <property type="protein sequence ID" value="SCZ86147.1"/>
    <property type="molecule type" value="Genomic_DNA"/>
</dbReference>
<name>A0A1G5SGM5_9PROT</name>
<keyword evidence="2" id="KW-1185">Reference proteome</keyword>
<evidence type="ECO:0000313" key="1">
    <source>
        <dbReference type="EMBL" id="SCZ86147.1"/>
    </source>
</evidence>
<proteinExistence type="predicted"/>
<sequence length="71" mass="8400">MNQRKELEHLCRCIARPQLTMSVWRFKNALLDGTTHIVMSSLEFMQRLSSQAKAQHHSFPWRARAQREASF</sequence>
<accession>A0A1G5SGM5</accession>
<gene>
    <name evidence="1" type="ORF">NSMM_490036</name>
</gene>
<evidence type="ECO:0000313" key="2">
    <source>
        <dbReference type="Proteomes" id="UP000198729"/>
    </source>
</evidence>